<dbReference type="SUPFAM" id="SSF53795">
    <property type="entry name" value="PEP carboxykinase-like"/>
    <property type="match status" value="1"/>
</dbReference>
<keyword evidence="2" id="KW-0418">Kinase</keyword>
<dbReference type="InterPro" id="IPR011104">
    <property type="entry name" value="Hpr_kin/Pase_C"/>
</dbReference>
<dbReference type="AlphaFoldDB" id="A0A1H7FXI8"/>
<name>A0A1H7FXI8_9SPHN</name>
<dbReference type="PANTHER" id="PTHR30305:SF1">
    <property type="entry name" value="HPR KINASE_PHOSPHORYLASE"/>
    <property type="match status" value="1"/>
</dbReference>
<dbReference type="InterPro" id="IPR027417">
    <property type="entry name" value="P-loop_NTPase"/>
</dbReference>
<reference evidence="3" key="1">
    <citation type="submission" date="2016-10" db="EMBL/GenBank/DDBJ databases">
        <authorList>
            <person name="Varghese N."/>
            <person name="Submissions S."/>
        </authorList>
    </citation>
    <scope>NUCLEOTIDE SEQUENCE [LARGE SCALE GENOMIC DNA]</scope>
    <source>
        <strain evidence="3">JS21-1</strain>
    </source>
</reference>
<dbReference type="CDD" id="cd01918">
    <property type="entry name" value="HprK_C"/>
    <property type="match status" value="1"/>
</dbReference>
<dbReference type="GO" id="GO:0005524">
    <property type="term" value="F:ATP binding"/>
    <property type="evidence" value="ECO:0007669"/>
    <property type="project" value="InterPro"/>
</dbReference>
<proteinExistence type="predicted"/>
<keyword evidence="2" id="KW-0808">Transferase</keyword>
<dbReference type="GO" id="GO:0006109">
    <property type="term" value="P:regulation of carbohydrate metabolic process"/>
    <property type="evidence" value="ECO:0007669"/>
    <property type="project" value="InterPro"/>
</dbReference>
<dbReference type="Pfam" id="PF07475">
    <property type="entry name" value="Hpr_kinase_C"/>
    <property type="match status" value="1"/>
</dbReference>
<dbReference type="RefSeq" id="WP_093002378.1">
    <property type="nucleotide sequence ID" value="NZ_FNZZ01000001.1"/>
</dbReference>
<accession>A0A1H7FXI8</accession>
<keyword evidence="3" id="KW-1185">Reference proteome</keyword>
<dbReference type="Proteomes" id="UP000199214">
    <property type="component" value="Unassembled WGS sequence"/>
</dbReference>
<evidence type="ECO:0000259" key="1">
    <source>
        <dbReference type="Pfam" id="PF07475"/>
    </source>
</evidence>
<feature type="domain" description="HPr kinase/phosphorylase C-terminal" evidence="1">
    <location>
        <begin position="6"/>
        <end position="97"/>
    </location>
</feature>
<evidence type="ECO:0000313" key="2">
    <source>
        <dbReference type="EMBL" id="SEK30638.1"/>
    </source>
</evidence>
<dbReference type="PANTHER" id="PTHR30305">
    <property type="entry name" value="PROTEIN YJDM-RELATED"/>
    <property type="match status" value="1"/>
</dbReference>
<sequence>MSAESPTSCVHATTIAIDGQGVMLTGPSGAGKSDLALRLIDRGALLVSDDYTDLVRAGDAVIASPPPTIAGKIEIRGLGIVERAFAASTPVKLVVSLGDEVDRMPEARWRMIAGLRVREVVIDPRPPSAPIKVEATLRQIIAEVDA</sequence>
<dbReference type="Gene3D" id="3.40.50.300">
    <property type="entry name" value="P-loop containing nucleotide triphosphate hydrolases"/>
    <property type="match status" value="1"/>
</dbReference>
<protein>
    <submittedName>
        <fullName evidence="2">Hpr(Ser) kinase/phosphatase</fullName>
    </submittedName>
</protein>
<dbReference type="STRING" id="1855283.SAMN05216382_0153"/>
<dbReference type="OrthoDB" id="8326226at2"/>
<dbReference type="GO" id="GO:0000155">
    <property type="term" value="F:phosphorelay sensor kinase activity"/>
    <property type="evidence" value="ECO:0007669"/>
    <property type="project" value="InterPro"/>
</dbReference>
<evidence type="ECO:0000313" key="3">
    <source>
        <dbReference type="Proteomes" id="UP000199214"/>
    </source>
</evidence>
<dbReference type="EMBL" id="FNZZ01000001">
    <property type="protein sequence ID" value="SEK30638.1"/>
    <property type="molecule type" value="Genomic_DNA"/>
</dbReference>
<gene>
    <name evidence="2" type="ORF">SAMN05216382_0153</name>
</gene>
<organism evidence="2 3">
    <name type="scientific">Sphingomonas palmae</name>
    <dbReference type="NCBI Taxonomy" id="1855283"/>
    <lineage>
        <taxon>Bacteria</taxon>
        <taxon>Pseudomonadati</taxon>
        <taxon>Pseudomonadota</taxon>
        <taxon>Alphaproteobacteria</taxon>
        <taxon>Sphingomonadales</taxon>
        <taxon>Sphingomonadaceae</taxon>
        <taxon>Sphingomonas</taxon>
    </lineage>
</organism>